<organism evidence="1 2">
    <name type="scientific">Cyclobacterium amurskyense</name>
    <dbReference type="NCBI Taxonomy" id="320787"/>
    <lineage>
        <taxon>Bacteria</taxon>
        <taxon>Pseudomonadati</taxon>
        <taxon>Bacteroidota</taxon>
        <taxon>Cytophagia</taxon>
        <taxon>Cytophagales</taxon>
        <taxon>Cyclobacteriaceae</taxon>
        <taxon>Cyclobacterium</taxon>
    </lineage>
</organism>
<dbReference type="RefSeq" id="WP_157470528.1">
    <property type="nucleotide sequence ID" value="NZ_CP012040.1"/>
</dbReference>
<dbReference type="AlphaFoldDB" id="A0A0H4PF61"/>
<evidence type="ECO:0000313" key="2">
    <source>
        <dbReference type="Proteomes" id="UP000036520"/>
    </source>
</evidence>
<dbReference type="PROSITE" id="PS51257">
    <property type="entry name" value="PROKAR_LIPOPROTEIN"/>
    <property type="match status" value="1"/>
</dbReference>
<dbReference type="KEGG" id="camu:CA2015_3501"/>
<dbReference type="Proteomes" id="UP000036520">
    <property type="component" value="Chromosome"/>
</dbReference>
<dbReference type="STRING" id="320787.CA2015_3501"/>
<dbReference type="OrthoDB" id="644040at2"/>
<protein>
    <submittedName>
        <fullName evidence="1">Uncharacterized protein</fullName>
    </submittedName>
</protein>
<dbReference type="EMBL" id="CP012040">
    <property type="protein sequence ID" value="AKP52884.1"/>
    <property type="molecule type" value="Genomic_DNA"/>
</dbReference>
<proteinExistence type="predicted"/>
<sequence length="147" mass="15619">MKTKNILSISFIVSFVLMMGCTEQPYFDIPLDENGNVIFTGISEVTSNGVTAADPNFTINAYFPNAKPGDVMKAEVLKNQIPSWDPDGALQLLPLEGSLKEVTVASDLTATVTYTKAEAGLNNVGDAVTIVFSGDTDSGIISITLQP</sequence>
<accession>A0A0H4PF61</accession>
<evidence type="ECO:0000313" key="1">
    <source>
        <dbReference type="EMBL" id="AKP52884.1"/>
    </source>
</evidence>
<reference evidence="1 2" key="1">
    <citation type="submission" date="2015-07" db="EMBL/GenBank/DDBJ databases">
        <authorList>
            <person name="Kim K.M."/>
        </authorList>
    </citation>
    <scope>NUCLEOTIDE SEQUENCE [LARGE SCALE GENOMIC DNA]</scope>
    <source>
        <strain evidence="1 2">KCTC 12363</strain>
    </source>
</reference>
<gene>
    <name evidence="1" type="ORF">CA2015_3501</name>
</gene>
<name>A0A0H4PF61_9BACT</name>
<keyword evidence="2" id="KW-1185">Reference proteome</keyword>